<dbReference type="RefSeq" id="WP_046136657.1">
    <property type="nucleotide sequence ID" value="NZ_LAJF01000114.1"/>
</dbReference>
<organism evidence="1 2">
    <name type="scientific">Devosia limi DSM 17137</name>
    <dbReference type="NCBI Taxonomy" id="1121477"/>
    <lineage>
        <taxon>Bacteria</taxon>
        <taxon>Pseudomonadati</taxon>
        <taxon>Pseudomonadota</taxon>
        <taxon>Alphaproteobacteria</taxon>
        <taxon>Hyphomicrobiales</taxon>
        <taxon>Devosiaceae</taxon>
        <taxon>Devosia</taxon>
    </lineage>
</organism>
<evidence type="ECO:0000313" key="2">
    <source>
        <dbReference type="Proteomes" id="UP000033608"/>
    </source>
</evidence>
<dbReference type="OrthoDB" id="7938047at2"/>
<protein>
    <submittedName>
        <fullName evidence="1">Uncharacterized protein</fullName>
    </submittedName>
</protein>
<evidence type="ECO:0000313" key="1">
    <source>
        <dbReference type="EMBL" id="KKB79327.1"/>
    </source>
</evidence>
<dbReference type="Proteomes" id="UP000033608">
    <property type="component" value="Unassembled WGS sequence"/>
</dbReference>
<dbReference type="AlphaFoldDB" id="A0A0F5LCH4"/>
<keyword evidence="2" id="KW-1185">Reference proteome</keyword>
<dbReference type="PATRIC" id="fig|1121477.3.peg.336"/>
<gene>
    <name evidence="1" type="ORF">VW29_17915</name>
</gene>
<accession>A0A0F5LCH4</accession>
<sequence length="63" mass="6659">MVLRGAYTKNADGEVFDVLLVPSVSLGQVGSRMRLQLDGDAEVAQPVNGQIYVSALRLRLGGG</sequence>
<comment type="caution">
    <text evidence="1">The sequence shown here is derived from an EMBL/GenBank/DDBJ whole genome shotgun (WGS) entry which is preliminary data.</text>
</comment>
<reference evidence="1 2" key="1">
    <citation type="submission" date="2015-03" db="EMBL/GenBank/DDBJ databases">
        <authorList>
            <person name="Hassan Y.I."/>
            <person name="Lepp D."/>
            <person name="Zhou T."/>
        </authorList>
    </citation>
    <scope>NUCLEOTIDE SEQUENCE [LARGE SCALE GENOMIC DNA]</scope>
    <source>
        <strain evidence="1 2">DSM 17137</strain>
    </source>
</reference>
<dbReference type="EMBL" id="LAJF01000114">
    <property type="protein sequence ID" value="KKB79327.1"/>
    <property type="molecule type" value="Genomic_DNA"/>
</dbReference>
<name>A0A0F5LCH4_9HYPH</name>
<proteinExistence type="predicted"/>